<proteinExistence type="predicted"/>
<keyword evidence="2" id="KW-1185">Reference proteome</keyword>
<accession>A0ABN2BLL2</accession>
<sequence>MRTALDLHDLGVKLYRQRMQREHPHASEVEIDGIVRAWLAAPPLPGRVRLRTSESVHGHPG</sequence>
<evidence type="ECO:0000313" key="2">
    <source>
        <dbReference type="Proteomes" id="UP001500842"/>
    </source>
</evidence>
<dbReference type="InterPro" id="IPR044054">
    <property type="entry name" value="Rv0078B"/>
</dbReference>
<reference evidence="1 2" key="1">
    <citation type="journal article" date="2019" name="Int. J. Syst. Evol. Microbiol.">
        <title>The Global Catalogue of Microorganisms (GCM) 10K type strain sequencing project: providing services to taxonomists for standard genome sequencing and annotation.</title>
        <authorList>
            <consortium name="The Broad Institute Genomics Platform"/>
            <consortium name="The Broad Institute Genome Sequencing Center for Infectious Disease"/>
            <person name="Wu L."/>
            <person name="Ma J."/>
        </authorList>
    </citation>
    <scope>NUCLEOTIDE SEQUENCE [LARGE SCALE GENOMIC DNA]</scope>
    <source>
        <strain evidence="1 2">JCM 14942</strain>
    </source>
</reference>
<dbReference type="Pfam" id="PF18993">
    <property type="entry name" value="Rv0078B"/>
    <property type="match status" value="1"/>
</dbReference>
<evidence type="ECO:0000313" key="1">
    <source>
        <dbReference type="EMBL" id="GAA1542488.1"/>
    </source>
</evidence>
<organism evidence="1 2">
    <name type="scientific">Nocardioides humi</name>
    <dbReference type="NCBI Taxonomy" id="449461"/>
    <lineage>
        <taxon>Bacteria</taxon>
        <taxon>Bacillati</taxon>
        <taxon>Actinomycetota</taxon>
        <taxon>Actinomycetes</taxon>
        <taxon>Propionibacteriales</taxon>
        <taxon>Nocardioidaceae</taxon>
        <taxon>Nocardioides</taxon>
    </lineage>
</organism>
<dbReference type="Proteomes" id="UP001500842">
    <property type="component" value="Unassembled WGS sequence"/>
</dbReference>
<protein>
    <submittedName>
        <fullName evidence="1">Uncharacterized protein</fullName>
    </submittedName>
</protein>
<gene>
    <name evidence="1" type="ORF">GCM10009788_51350</name>
</gene>
<name>A0ABN2BLL2_9ACTN</name>
<comment type="caution">
    <text evidence="1">The sequence shown here is derived from an EMBL/GenBank/DDBJ whole genome shotgun (WGS) entry which is preliminary data.</text>
</comment>
<dbReference type="EMBL" id="BAAAOR010000039">
    <property type="protein sequence ID" value="GAA1542488.1"/>
    <property type="molecule type" value="Genomic_DNA"/>
</dbReference>